<dbReference type="RefSeq" id="WP_247028315.1">
    <property type="nucleotide sequence ID" value="NZ_JALKCH010000004.1"/>
</dbReference>
<dbReference type="InterPro" id="IPR002321">
    <property type="entry name" value="Cyt_c_II"/>
</dbReference>
<proteinExistence type="predicted"/>
<reference evidence="7 8" key="1">
    <citation type="submission" date="2022-04" db="EMBL/GenBank/DDBJ databases">
        <authorList>
            <person name="Grouzdev D.S."/>
            <person name="Pantiukh K.S."/>
            <person name="Krutkina M.S."/>
        </authorList>
    </citation>
    <scope>NUCLEOTIDE SEQUENCE [LARGE SCALE GENOMIC DNA]</scope>
    <source>
        <strain evidence="7 8">6x-1</strain>
    </source>
</reference>
<evidence type="ECO:0000256" key="6">
    <source>
        <dbReference type="SAM" id="SignalP"/>
    </source>
</evidence>
<protein>
    <submittedName>
        <fullName evidence="7">Cytochrome c</fullName>
    </submittedName>
</protein>
<dbReference type="Proteomes" id="UP001203284">
    <property type="component" value="Unassembled WGS sequence"/>
</dbReference>
<dbReference type="SUPFAM" id="SSF47175">
    <property type="entry name" value="Cytochromes"/>
    <property type="match status" value="1"/>
</dbReference>
<keyword evidence="5" id="KW-0408">Iron</keyword>
<keyword evidence="8" id="KW-1185">Reference proteome</keyword>
<keyword evidence="3" id="KW-0479">Metal-binding</keyword>
<keyword evidence="4" id="KW-0249">Electron transport</keyword>
<evidence type="ECO:0000313" key="8">
    <source>
        <dbReference type="Proteomes" id="UP001203284"/>
    </source>
</evidence>
<accession>A0ABT0DA76</accession>
<evidence type="ECO:0000256" key="4">
    <source>
        <dbReference type="ARBA" id="ARBA00022982"/>
    </source>
</evidence>
<feature type="chain" id="PRO_5046309615" evidence="6">
    <location>
        <begin position="22"/>
        <end position="144"/>
    </location>
</feature>
<dbReference type="PROSITE" id="PS51009">
    <property type="entry name" value="CYTCII"/>
    <property type="match status" value="1"/>
</dbReference>
<dbReference type="PIRSF" id="PIRSF000027">
    <property type="entry name" value="Cytc_c_prime"/>
    <property type="match status" value="1"/>
</dbReference>
<dbReference type="InterPro" id="IPR012127">
    <property type="entry name" value="Cyt_c_prime"/>
</dbReference>
<keyword evidence="6" id="KW-0732">Signal</keyword>
<keyword evidence="2" id="KW-0349">Heme</keyword>
<name>A0ABT0DA76_9HYPH</name>
<evidence type="ECO:0000256" key="3">
    <source>
        <dbReference type="ARBA" id="ARBA00022723"/>
    </source>
</evidence>
<sequence length="144" mass="15474">MRRLVLAAVLAGVALSSVSAAGDPIKERQALLKEMGRATRPVGAMLKGDASFDLATVQAALDTYIKNAKQLPNLFPPGSDKGGDTEALPVIWKRHDEFTAIYAKLERDATAARAAITDEASFKANFPGVVKNCSTCHDTFRQKK</sequence>
<dbReference type="Pfam" id="PF01322">
    <property type="entry name" value="Cytochrom_C_2"/>
    <property type="match status" value="1"/>
</dbReference>
<dbReference type="EMBL" id="JALKCH010000004">
    <property type="protein sequence ID" value="MCK0196860.1"/>
    <property type="molecule type" value="Genomic_DNA"/>
</dbReference>
<evidence type="ECO:0000256" key="1">
    <source>
        <dbReference type="ARBA" id="ARBA00022448"/>
    </source>
</evidence>
<evidence type="ECO:0000256" key="5">
    <source>
        <dbReference type="ARBA" id="ARBA00023004"/>
    </source>
</evidence>
<gene>
    <name evidence="7" type="ORF">MWN34_08030</name>
</gene>
<feature type="signal peptide" evidence="6">
    <location>
        <begin position="1"/>
        <end position="21"/>
    </location>
</feature>
<dbReference type="InterPro" id="IPR010980">
    <property type="entry name" value="Cyt_c/b562"/>
</dbReference>
<evidence type="ECO:0000313" key="7">
    <source>
        <dbReference type="EMBL" id="MCK0196860.1"/>
    </source>
</evidence>
<comment type="caution">
    <text evidence="7">The sequence shown here is derived from an EMBL/GenBank/DDBJ whole genome shotgun (WGS) entry which is preliminary data.</text>
</comment>
<keyword evidence="1" id="KW-0813">Transport</keyword>
<dbReference type="Gene3D" id="1.20.120.10">
    <property type="entry name" value="Cytochrome c/b562"/>
    <property type="match status" value="1"/>
</dbReference>
<evidence type="ECO:0000256" key="2">
    <source>
        <dbReference type="ARBA" id="ARBA00022617"/>
    </source>
</evidence>
<organism evidence="7 8">
    <name type="scientific">Ancylobacter crimeensis</name>
    <dbReference type="NCBI Taxonomy" id="2579147"/>
    <lineage>
        <taxon>Bacteria</taxon>
        <taxon>Pseudomonadati</taxon>
        <taxon>Pseudomonadota</taxon>
        <taxon>Alphaproteobacteria</taxon>
        <taxon>Hyphomicrobiales</taxon>
        <taxon>Xanthobacteraceae</taxon>
        <taxon>Ancylobacter</taxon>
    </lineage>
</organism>